<reference evidence="2 3" key="1">
    <citation type="journal article" date="2015" name="Proc. Natl. Acad. Sci. U.S.A.">
        <title>The resurrection genome of Boea hygrometrica: A blueprint for survival of dehydration.</title>
        <authorList>
            <person name="Xiao L."/>
            <person name="Yang G."/>
            <person name="Zhang L."/>
            <person name="Yang X."/>
            <person name="Zhao S."/>
            <person name="Ji Z."/>
            <person name="Zhou Q."/>
            <person name="Hu M."/>
            <person name="Wang Y."/>
            <person name="Chen M."/>
            <person name="Xu Y."/>
            <person name="Jin H."/>
            <person name="Xiao X."/>
            <person name="Hu G."/>
            <person name="Bao F."/>
            <person name="Hu Y."/>
            <person name="Wan P."/>
            <person name="Li L."/>
            <person name="Deng X."/>
            <person name="Kuang T."/>
            <person name="Xiang C."/>
            <person name="Zhu J.K."/>
            <person name="Oliver M.J."/>
            <person name="He Y."/>
        </authorList>
    </citation>
    <scope>NUCLEOTIDE SEQUENCE [LARGE SCALE GENOMIC DNA]</scope>
    <source>
        <strain evidence="3">cv. XS01</strain>
    </source>
</reference>
<feature type="compositionally biased region" description="Basic and acidic residues" evidence="1">
    <location>
        <begin position="204"/>
        <end position="213"/>
    </location>
</feature>
<dbReference type="Proteomes" id="UP000250235">
    <property type="component" value="Unassembled WGS sequence"/>
</dbReference>
<feature type="region of interest" description="Disordered" evidence="1">
    <location>
        <begin position="191"/>
        <end position="230"/>
    </location>
</feature>
<keyword evidence="3" id="KW-1185">Reference proteome</keyword>
<feature type="compositionally biased region" description="Basic and acidic residues" evidence="1">
    <location>
        <begin position="545"/>
        <end position="556"/>
    </location>
</feature>
<dbReference type="EMBL" id="KQ994533">
    <property type="protein sequence ID" value="KZV47944.1"/>
    <property type="molecule type" value="Genomic_DNA"/>
</dbReference>
<evidence type="ECO:0000256" key="1">
    <source>
        <dbReference type="SAM" id="MobiDB-lite"/>
    </source>
</evidence>
<feature type="region of interest" description="Disordered" evidence="1">
    <location>
        <begin position="517"/>
        <end position="566"/>
    </location>
</feature>
<protein>
    <submittedName>
        <fullName evidence="2">Cytokinin oxidase</fullName>
    </submittedName>
</protein>
<dbReference type="AlphaFoldDB" id="A0A2Z7CTE6"/>
<organism evidence="2 3">
    <name type="scientific">Dorcoceras hygrometricum</name>
    <dbReference type="NCBI Taxonomy" id="472368"/>
    <lineage>
        <taxon>Eukaryota</taxon>
        <taxon>Viridiplantae</taxon>
        <taxon>Streptophyta</taxon>
        <taxon>Embryophyta</taxon>
        <taxon>Tracheophyta</taxon>
        <taxon>Spermatophyta</taxon>
        <taxon>Magnoliopsida</taxon>
        <taxon>eudicotyledons</taxon>
        <taxon>Gunneridae</taxon>
        <taxon>Pentapetalae</taxon>
        <taxon>asterids</taxon>
        <taxon>lamiids</taxon>
        <taxon>Lamiales</taxon>
        <taxon>Gesneriaceae</taxon>
        <taxon>Didymocarpoideae</taxon>
        <taxon>Trichosporeae</taxon>
        <taxon>Loxocarpinae</taxon>
        <taxon>Dorcoceras</taxon>
    </lineage>
</organism>
<evidence type="ECO:0000313" key="3">
    <source>
        <dbReference type="Proteomes" id="UP000250235"/>
    </source>
</evidence>
<proteinExistence type="predicted"/>
<accession>A0A2Z7CTE6</accession>
<name>A0A2Z7CTE6_9LAMI</name>
<gene>
    <name evidence="2" type="ORF">F511_38448</name>
</gene>
<sequence length="566" mass="62283">MASSFISNALQINFDSVLGIQDNEGMGNPAVTLGETKTFPPLKILSAKTVNTYVATNKKIDARGDADEPAVAKVAIIKKKVVSKKQPAVASEAPAVKKKRTKSRKTSQKEEALALTTVAQEVVPLQSIAPSSVVPAETESAMENVVEEQRVETAVDIVDEIIAQIISETTNLETYERESDMVAIEADRMIETGSDSGDEMEDVEPLRSGKADDLSGATQSEKKADDSATADYFVTEPLEATEKSPSTEIADIAPTIDWKTYDEESMSIDDLLDTIPHDSKLPSSAGVKTKIQFGKSIKIKVIEEGDWYKTRLPKIPAADKGKAPLSEKDSIKGHPARKIFSLICADIELLVNLREQVLDKVDKLFNSFSFRRLAVLKLADIYAKEEQVLTWAQTDSTKIALQRRMYLLTKYRELLLRKFLEARRSNFVAGYSLSAVDLIVLDMLSISSRCFGGIEDADAQLKVVRAQNLADTRKVVQELKAVFSNDILDFRAQAQENYNNLTTQLFELVDYINRGGIDKKGENSNRGPHPPPDDRDRSGSGGFDGRNRGGRSESSMKRYFSSGGGP</sequence>
<evidence type="ECO:0000313" key="2">
    <source>
        <dbReference type="EMBL" id="KZV47944.1"/>
    </source>
</evidence>